<dbReference type="CDD" id="cd16442">
    <property type="entry name" value="BPL"/>
    <property type="match status" value="1"/>
</dbReference>
<dbReference type="EMBL" id="NSKD01000016">
    <property type="protein sequence ID" value="PAU75824.1"/>
    <property type="molecule type" value="Genomic_DNA"/>
</dbReference>
<dbReference type="InterPro" id="IPR004409">
    <property type="entry name" value="Biotin_operon_repress_HTH"/>
</dbReference>
<dbReference type="CDD" id="cd00090">
    <property type="entry name" value="HTH_ARSR"/>
    <property type="match status" value="1"/>
</dbReference>
<dbReference type="InterPro" id="IPR013196">
    <property type="entry name" value="HTH_11"/>
</dbReference>
<dbReference type="GO" id="GO:0004077">
    <property type="term" value="F:biotin--[biotin carboxyl-carrier protein] ligase activity"/>
    <property type="evidence" value="ECO:0007669"/>
    <property type="project" value="UniProtKB-UniRule"/>
</dbReference>
<keyword evidence="13" id="KW-1185">Reference proteome</keyword>
<comment type="similarity">
    <text evidence="10">Belongs to the biotin--protein ligase family.</text>
</comment>
<evidence type="ECO:0000256" key="10">
    <source>
        <dbReference type="HAMAP-Rule" id="MF_00978"/>
    </source>
</evidence>
<dbReference type="InterPro" id="IPR030855">
    <property type="entry name" value="Bifunct_BirA"/>
</dbReference>
<keyword evidence="7 10" id="KW-0804">Transcription</keyword>
<organism evidence="12 13">
    <name type="scientific">Halovibrio salipaludis</name>
    <dbReference type="NCBI Taxonomy" id="2032626"/>
    <lineage>
        <taxon>Bacteria</taxon>
        <taxon>Pseudomonadati</taxon>
        <taxon>Pseudomonadota</taxon>
        <taxon>Gammaproteobacteria</taxon>
        <taxon>Oceanospirillales</taxon>
        <taxon>Halomonadaceae</taxon>
        <taxon>Halovibrio</taxon>
    </lineage>
</organism>
<dbReference type="SUPFAM" id="SSF55681">
    <property type="entry name" value="Class II aaRS and biotin synthetases"/>
    <property type="match status" value="1"/>
</dbReference>
<evidence type="ECO:0000256" key="6">
    <source>
        <dbReference type="ARBA" id="ARBA00023125"/>
    </source>
</evidence>
<keyword evidence="6 10" id="KW-0238">DNA-binding</keyword>
<dbReference type="InterPro" id="IPR003142">
    <property type="entry name" value="BPL_C"/>
</dbReference>
<dbReference type="InterPro" id="IPR004408">
    <property type="entry name" value="Biotin_CoA_COase_ligase"/>
</dbReference>
<evidence type="ECO:0000256" key="7">
    <source>
        <dbReference type="ARBA" id="ARBA00023163"/>
    </source>
</evidence>
<dbReference type="GO" id="GO:0006355">
    <property type="term" value="P:regulation of DNA-templated transcription"/>
    <property type="evidence" value="ECO:0007669"/>
    <property type="project" value="UniProtKB-UniRule"/>
</dbReference>
<dbReference type="EC" id="6.3.4.15" evidence="10"/>
<keyword evidence="4 10" id="KW-0067">ATP-binding</keyword>
<dbReference type="Pfam" id="PF08279">
    <property type="entry name" value="HTH_11"/>
    <property type="match status" value="1"/>
</dbReference>
<keyword evidence="1 10" id="KW-0678">Repressor</keyword>
<dbReference type="Pfam" id="PF03099">
    <property type="entry name" value="BPL_LplA_LipB"/>
    <property type="match status" value="1"/>
</dbReference>
<dbReference type="SUPFAM" id="SSF50037">
    <property type="entry name" value="C-terminal domain of transcriptional repressors"/>
    <property type="match status" value="1"/>
</dbReference>
<dbReference type="InterPro" id="IPR036388">
    <property type="entry name" value="WH-like_DNA-bd_sf"/>
</dbReference>
<dbReference type="HAMAP" id="MF_00978">
    <property type="entry name" value="Bifunct_BirA"/>
    <property type="match status" value="1"/>
</dbReference>
<evidence type="ECO:0000256" key="9">
    <source>
        <dbReference type="ARBA" id="ARBA00047846"/>
    </source>
</evidence>
<keyword evidence="2 10" id="KW-0436">Ligase</keyword>
<dbReference type="GO" id="GO:0005737">
    <property type="term" value="C:cytoplasm"/>
    <property type="evidence" value="ECO:0007669"/>
    <property type="project" value="TreeGrafter"/>
</dbReference>
<dbReference type="PANTHER" id="PTHR12835:SF5">
    <property type="entry name" value="BIOTIN--PROTEIN LIGASE"/>
    <property type="match status" value="1"/>
</dbReference>
<keyword evidence="5 10" id="KW-0805">Transcription regulation</keyword>
<comment type="function">
    <text evidence="10">Acts both as a biotin--[acetyl-CoA-carboxylase] ligase and a biotin-operon repressor. In the presence of ATP, BirA activates biotin to form the BirA-biotinyl-5'-adenylate (BirA-bio-5'-AMP or holoBirA) complex. HoloBirA can either transfer the biotinyl moiety to the biotin carboxyl carrier protein (BCCP) subunit of acetyl-CoA carboxylase, or bind to the biotin operator site and inhibit transcription of the operon.</text>
</comment>
<evidence type="ECO:0000256" key="8">
    <source>
        <dbReference type="ARBA" id="ARBA00023267"/>
    </source>
</evidence>
<dbReference type="InterPro" id="IPR045864">
    <property type="entry name" value="aa-tRNA-synth_II/BPL/LPL"/>
</dbReference>
<feature type="domain" description="BPL/LPL catalytic" evidence="11">
    <location>
        <begin position="66"/>
        <end position="259"/>
    </location>
</feature>
<evidence type="ECO:0000256" key="5">
    <source>
        <dbReference type="ARBA" id="ARBA00023015"/>
    </source>
</evidence>
<reference evidence="12 13" key="1">
    <citation type="submission" date="2017-08" db="EMBL/GenBank/DDBJ databases">
        <title>Halovibrio sewagensis sp. nov., isolated from wastewater of high salinity.</title>
        <authorList>
            <person name="Dong X."/>
            <person name="Zhang G."/>
        </authorList>
    </citation>
    <scope>NUCLEOTIDE SEQUENCE [LARGE SCALE GENOMIC DNA]</scope>
    <source>
        <strain evidence="12 13">YL5-2</strain>
    </source>
</reference>
<feature type="binding site" evidence="10">
    <location>
        <position position="112"/>
    </location>
    <ligand>
        <name>biotin</name>
        <dbReference type="ChEBI" id="CHEBI:57586"/>
    </ligand>
</feature>
<dbReference type="Gene3D" id="2.30.30.100">
    <property type="match status" value="1"/>
</dbReference>
<dbReference type="InterPro" id="IPR011991">
    <property type="entry name" value="ArsR-like_HTH"/>
</dbReference>
<evidence type="ECO:0000256" key="4">
    <source>
        <dbReference type="ARBA" id="ARBA00022840"/>
    </source>
</evidence>
<dbReference type="OrthoDB" id="9807064at2"/>
<keyword evidence="3 10" id="KW-0547">Nucleotide-binding</keyword>
<dbReference type="InterPro" id="IPR008988">
    <property type="entry name" value="Transcriptional_repressor_C"/>
</dbReference>
<dbReference type="SUPFAM" id="SSF46785">
    <property type="entry name" value="Winged helix' DNA-binding domain"/>
    <property type="match status" value="1"/>
</dbReference>
<dbReference type="InterPro" id="IPR004143">
    <property type="entry name" value="BPL_LPL_catalytic"/>
</dbReference>
<evidence type="ECO:0000259" key="11">
    <source>
        <dbReference type="PROSITE" id="PS51733"/>
    </source>
</evidence>
<dbReference type="Proteomes" id="UP000218896">
    <property type="component" value="Unassembled WGS sequence"/>
</dbReference>
<evidence type="ECO:0000256" key="3">
    <source>
        <dbReference type="ARBA" id="ARBA00022741"/>
    </source>
</evidence>
<comment type="catalytic activity">
    <reaction evidence="9 10">
        <text>biotin + L-lysyl-[protein] + ATP = N(6)-biotinyl-L-lysyl-[protein] + AMP + diphosphate + H(+)</text>
        <dbReference type="Rhea" id="RHEA:11756"/>
        <dbReference type="Rhea" id="RHEA-COMP:9752"/>
        <dbReference type="Rhea" id="RHEA-COMP:10505"/>
        <dbReference type="ChEBI" id="CHEBI:15378"/>
        <dbReference type="ChEBI" id="CHEBI:29969"/>
        <dbReference type="ChEBI" id="CHEBI:30616"/>
        <dbReference type="ChEBI" id="CHEBI:33019"/>
        <dbReference type="ChEBI" id="CHEBI:57586"/>
        <dbReference type="ChEBI" id="CHEBI:83144"/>
        <dbReference type="ChEBI" id="CHEBI:456215"/>
        <dbReference type="EC" id="6.3.4.15"/>
    </reaction>
</comment>
<evidence type="ECO:0000313" key="12">
    <source>
        <dbReference type="EMBL" id="PAU75824.1"/>
    </source>
</evidence>
<feature type="binding site" evidence="10">
    <location>
        <position position="183"/>
    </location>
    <ligand>
        <name>biotin</name>
        <dbReference type="ChEBI" id="CHEBI:57586"/>
    </ligand>
</feature>
<feature type="binding site" evidence="10">
    <location>
        <begin position="116"/>
        <end position="118"/>
    </location>
    <ligand>
        <name>biotin</name>
        <dbReference type="ChEBI" id="CHEBI:57586"/>
    </ligand>
</feature>
<comment type="caution">
    <text evidence="12">The sequence shown here is derived from an EMBL/GenBank/DDBJ whole genome shotgun (WGS) entry which is preliminary data.</text>
</comment>
<dbReference type="NCBIfam" id="TIGR00121">
    <property type="entry name" value="birA_ligase"/>
    <property type="match status" value="1"/>
</dbReference>
<dbReference type="Gene3D" id="1.10.10.10">
    <property type="entry name" value="Winged helix-like DNA-binding domain superfamily/Winged helix DNA-binding domain"/>
    <property type="match status" value="1"/>
</dbReference>
<dbReference type="GO" id="GO:0003677">
    <property type="term" value="F:DNA binding"/>
    <property type="evidence" value="ECO:0007669"/>
    <property type="project" value="UniProtKB-UniRule"/>
</dbReference>
<dbReference type="NCBIfam" id="TIGR00122">
    <property type="entry name" value="birA_repr_reg"/>
    <property type="match status" value="1"/>
</dbReference>
<dbReference type="Gene3D" id="3.30.930.10">
    <property type="entry name" value="Bira Bifunctional Protein, Domain 2"/>
    <property type="match status" value="1"/>
</dbReference>
<feature type="DNA-binding region" description="H-T-H motif" evidence="10">
    <location>
        <begin position="18"/>
        <end position="37"/>
    </location>
</feature>
<dbReference type="Pfam" id="PF02237">
    <property type="entry name" value="BPL_C"/>
    <property type="match status" value="1"/>
</dbReference>
<accession>A0A2A2ETM6</accession>
<dbReference type="PANTHER" id="PTHR12835">
    <property type="entry name" value="BIOTIN PROTEIN LIGASE"/>
    <property type="match status" value="1"/>
</dbReference>
<name>A0A2A2ETM6_9GAMM</name>
<dbReference type="AlphaFoldDB" id="A0A2A2ETM6"/>
<dbReference type="GO" id="GO:0005524">
    <property type="term" value="F:ATP binding"/>
    <property type="evidence" value="ECO:0007669"/>
    <property type="project" value="UniProtKB-UniRule"/>
</dbReference>
<evidence type="ECO:0000256" key="2">
    <source>
        <dbReference type="ARBA" id="ARBA00022598"/>
    </source>
</evidence>
<evidence type="ECO:0000313" key="13">
    <source>
        <dbReference type="Proteomes" id="UP000218896"/>
    </source>
</evidence>
<dbReference type="PROSITE" id="PS51733">
    <property type="entry name" value="BPL_LPL_CATALYTIC"/>
    <property type="match status" value="1"/>
</dbReference>
<sequence>MHPYPLIHLLADGQLHSGTELAERLGVTRTAVWKQLRRLEEIGLDVESVRGKGYRLAEPLDLLSRESIEPVLAALNPQPELTLEPVVESTNTLLMGHSGYSGGPRVCLAEQQLQGRGRRGRGWVSPFARNLYLSVGLETDAGPAAVQGVTLRAGLGVVQALAGLGIEGLGIKWPNDLWLNGRKVAGILTELQGSAQDELRLVIGLGLNVYMTEPETAIDQPWTSLAKEGQVPEGGRNRLAAALVEGILASVSDLGSGPDPAIPEEWAHYDVLRGRQVAVRGRDCRGIGDGIDASGQLRLRTADGEVIRLNAGEVSLEVPIDSAG</sequence>
<proteinExistence type="inferred from homology"/>
<gene>
    <name evidence="10" type="primary">birA</name>
    <name evidence="12" type="ORF">CK501_16455</name>
</gene>
<evidence type="ECO:0000256" key="1">
    <source>
        <dbReference type="ARBA" id="ARBA00022491"/>
    </source>
</evidence>
<feature type="binding site" evidence="10">
    <location>
        <begin position="89"/>
        <end position="91"/>
    </location>
    <ligand>
        <name>biotin</name>
        <dbReference type="ChEBI" id="CHEBI:57586"/>
    </ligand>
</feature>
<dbReference type="InterPro" id="IPR036390">
    <property type="entry name" value="WH_DNA-bd_sf"/>
</dbReference>
<protein>
    <recommendedName>
        <fullName evidence="10">Bifunctional ligase/repressor BirA</fullName>
    </recommendedName>
    <alternativeName>
        <fullName evidence="10">Biotin operon repressor</fullName>
    </alternativeName>
    <alternativeName>
        <fullName evidence="10">Biotin--[acetyl-CoA-carboxylase] ligase</fullName>
        <ecNumber evidence="10">6.3.4.15</ecNumber>
    </alternativeName>
    <alternativeName>
        <fullName evidence="10">Biotin--protein ligase</fullName>
    </alternativeName>
    <alternativeName>
        <fullName evidence="10">Biotin-[acetyl-CoA carboxylase] synthetase</fullName>
    </alternativeName>
</protein>
<dbReference type="RefSeq" id="WP_095618808.1">
    <property type="nucleotide sequence ID" value="NZ_NSKD01000016.1"/>
</dbReference>
<keyword evidence="8 10" id="KW-0092">Biotin</keyword>